<organism evidence="3 4">
    <name type="scientific">Candidatus Nealsonbacteria bacterium RIFOXYB1_FULL_40_15</name>
    <dbReference type="NCBI Taxonomy" id="1801677"/>
    <lineage>
        <taxon>Bacteria</taxon>
        <taxon>Candidatus Nealsoniibacteriota</taxon>
    </lineage>
</organism>
<keyword evidence="1" id="KW-0732">Signal</keyword>
<evidence type="ECO:0000313" key="4">
    <source>
        <dbReference type="Proteomes" id="UP000177740"/>
    </source>
</evidence>
<evidence type="ECO:0000259" key="2">
    <source>
        <dbReference type="Pfam" id="PF01471"/>
    </source>
</evidence>
<dbReference type="EMBL" id="MHMM01000010">
    <property type="protein sequence ID" value="OGZ27177.1"/>
    <property type="molecule type" value="Genomic_DNA"/>
</dbReference>
<dbReference type="InterPro" id="IPR036366">
    <property type="entry name" value="PGBDSf"/>
</dbReference>
<gene>
    <name evidence="3" type="ORF">A2365_00715</name>
</gene>
<protein>
    <recommendedName>
        <fullName evidence="2">Peptidoglycan binding-like domain-containing protein</fullName>
    </recommendedName>
</protein>
<dbReference type="AlphaFoldDB" id="A0A1G2EN61"/>
<feature type="signal peptide" evidence="1">
    <location>
        <begin position="1"/>
        <end position="25"/>
    </location>
</feature>
<dbReference type="Pfam" id="PF01471">
    <property type="entry name" value="PG_binding_1"/>
    <property type="match status" value="1"/>
</dbReference>
<feature type="domain" description="Peptidoglycan binding-like" evidence="2">
    <location>
        <begin position="79"/>
        <end position="142"/>
    </location>
</feature>
<evidence type="ECO:0000313" key="3">
    <source>
        <dbReference type="EMBL" id="OGZ27177.1"/>
    </source>
</evidence>
<dbReference type="Gene3D" id="1.10.101.10">
    <property type="entry name" value="PGBD-like superfamily/PGBD"/>
    <property type="match status" value="1"/>
</dbReference>
<dbReference type="Proteomes" id="UP000177740">
    <property type="component" value="Unassembled WGS sequence"/>
</dbReference>
<evidence type="ECO:0000256" key="1">
    <source>
        <dbReference type="SAM" id="SignalP"/>
    </source>
</evidence>
<accession>A0A1G2EN61</accession>
<comment type="caution">
    <text evidence="3">The sequence shown here is derived from an EMBL/GenBank/DDBJ whole genome shotgun (WGS) entry which is preliminary data.</text>
</comment>
<name>A0A1G2EN61_9BACT</name>
<sequence length="1131" mass="116314">MKRLFTLFTVFAVAAVMIVPAPAKALTAEELQLQINQLLNQLSSLQAQLGQMGGTTGGTITGCTVTSLTRNLAQGSTGADVKCVQIILNSDATTRVASTGAGSPGNETTYYGSLTTAAVKKFQAKYGTGSLGTVGPNTRAKMNQILAAGPTPTTPVCGNGVCETGETSTSCPADCGTTPPPAAGGLSAMLAGDTPVAGSIASGTSVGANADFTKFILTAGSGPVKITKIYVTRTGLSTNSDIENIKIVDAANGAYYGNIASLNVDNRAMVTFTPALEIAAGTSRTFYIRAAVNNGVSAGKTVALGIASASDIVSDASSVAGAFPITGANKTVVTLDIGTATIYEETTTDSTPDIGDNDVQVSAFKISAGSTEAITIESITGMEYGSASLTDVKNIELYDVTDGKSLGTVASYNAEGKVTWSNLNIVVGKGETHRFKILVDVVGGASLTTNIDLIDGTDVLVNVKGNTYGFYITPSNSWTSSDGLGTNQTIGSGTLVVSKSSTGPATGNIAVGDDITLGAWDIEARGEEMRITQFIVTVTVTDLTGSSFTAADVTNVKLYDENGSIVAGPNDPSSGDVTFTDTFIVPVGIHKYTLRAKVGTDAATGDTIIVDAQTPDSSITARGMTTNDSPTITPSSDVACNTLTVAAGDLNVVTLSSPSGRAVAKGTSDFVWATFSLDAGTSGEDISVTSITVTNDDSTYYADINNAELWADLTSANSSRGDVYETKISDTKQPAATTQAFPLSTTITVAKGTSVRLALVADLDASANTSGSHVFSIAAHGDMTSTGVDTGSSIQEDVTTTYKQSFTVSSYGVVTVTRDSSIQNADIILGGQTATLNVFRIAANNVEDMDLDNIRVTVTGGDDVDTYYFYNGDTLVGSVPGSTLTPRVDFADGTVTIPANGYAKITLKAKMKNVDGSITTSDTTVGASISTAGYVGLTGLSSQQSISSTDVGIAGLSHQLYETRPYFSLASVQPSGTISAPSSTYLLAVFDVTAASAEDVTFNSSHQVIVNIEASPYDTNGTAGNWYLKDEAGTTYATTEVADASLAAGSSVTFAFNNNTFTVPAGQTKKMYIYGDLSDFEAEGTTGNNSIQLWLDDAANNNCQFGIDGSGDYAEGAIIFRGDIWAVTHSN</sequence>
<dbReference type="SUPFAM" id="SSF47090">
    <property type="entry name" value="PGBD-like"/>
    <property type="match status" value="1"/>
</dbReference>
<proteinExistence type="predicted"/>
<dbReference type="STRING" id="1801677.A2365_00715"/>
<feature type="chain" id="PRO_5009582757" description="Peptidoglycan binding-like domain-containing protein" evidence="1">
    <location>
        <begin position="26"/>
        <end position="1131"/>
    </location>
</feature>
<dbReference type="InterPro" id="IPR036365">
    <property type="entry name" value="PGBD-like_sf"/>
</dbReference>
<dbReference type="InterPro" id="IPR002477">
    <property type="entry name" value="Peptidoglycan-bd-like"/>
</dbReference>
<reference evidence="3 4" key="1">
    <citation type="journal article" date="2016" name="Nat. Commun.">
        <title>Thousands of microbial genomes shed light on interconnected biogeochemical processes in an aquifer system.</title>
        <authorList>
            <person name="Anantharaman K."/>
            <person name="Brown C.T."/>
            <person name="Hug L.A."/>
            <person name="Sharon I."/>
            <person name="Castelle C.J."/>
            <person name="Probst A.J."/>
            <person name="Thomas B.C."/>
            <person name="Singh A."/>
            <person name="Wilkins M.J."/>
            <person name="Karaoz U."/>
            <person name="Brodie E.L."/>
            <person name="Williams K.H."/>
            <person name="Hubbard S.S."/>
            <person name="Banfield J.F."/>
        </authorList>
    </citation>
    <scope>NUCLEOTIDE SEQUENCE [LARGE SCALE GENOMIC DNA]</scope>
</reference>